<keyword evidence="4" id="KW-1185">Reference proteome</keyword>
<dbReference type="GO" id="GO:0016787">
    <property type="term" value="F:hydrolase activity"/>
    <property type="evidence" value="ECO:0007669"/>
    <property type="project" value="UniProtKB-KW"/>
</dbReference>
<dbReference type="PANTHER" id="PTHR48081:SF18">
    <property type="entry name" value="ALPHA_BETA HYDROLASE FOLD-3 DOMAIN-CONTAINING PROTEIN"/>
    <property type="match status" value="1"/>
</dbReference>
<keyword evidence="1" id="KW-0378">Hydrolase</keyword>
<feature type="domain" description="Alpha/beta hydrolase fold-3" evidence="2">
    <location>
        <begin position="231"/>
        <end position="440"/>
    </location>
</feature>
<dbReference type="AlphaFoldDB" id="A0AAN9U5V5"/>
<evidence type="ECO:0000256" key="1">
    <source>
        <dbReference type="ARBA" id="ARBA00022801"/>
    </source>
</evidence>
<evidence type="ECO:0000313" key="3">
    <source>
        <dbReference type="EMBL" id="KAK7732521.1"/>
    </source>
</evidence>
<dbReference type="Pfam" id="PF07859">
    <property type="entry name" value="Abhydrolase_3"/>
    <property type="match status" value="1"/>
</dbReference>
<dbReference type="Proteomes" id="UP001320245">
    <property type="component" value="Unassembled WGS sequence"/>
</dbReference>
<evidence type="ECO:0000313" key="4">
    <source>
        <dbReference type="Proteomes" id="UP001320245"/>
    </source>
</evidence>
<gene>
    <name evidence="3" type="ORF">SLS53_008406</name>
</gene>
<dbReference type="SUPFAM" id="SSF53474">
    <property type="entry name" value="alpha/beta-Hydrolases"/>
    <property type="match status" value="1"/>
</dbReference>
<name>A0AAN9U5V5_9PEZI</name>
<evidence type="ECO:0000259" key="2">
    <source>
        <dbReference type="Pfam" id="PF07859"/>
    </source>
</evidence>
<dbReference type="InterPro" id="IPR029058">
    <property type="entry name" value="AB_hydrolase_fold"/>
</dbReference>
<organism evidence="3 4">
    <name type="scientific">Cytospora paraplurivora</name>
    <dbReference type="NCBI Taxonomy" id="2898453"/>
    <lineage>
        <taxon>Eukaryota</taxon>
        <taxon>Fungi</taxon>
        <taxon>Dikarya</taxon>
        <taxon>Ascomycota</taxon>
        <taxon>Pezizomycotina</taxon>
        <taxon>Sordariomycetes</taxon>
        <taxon>Sordariomycetidae</taxon>
        <taxon>Diaporthales</taxon>
        <taxon>Cytosporaceae</taxon>
        <taxon>Cytospora</taxon>
    </lineage>
</organism>
<reference evidence="3 4" key="1">
    <citation type="journal article" date="2023" name="PLoS ONE">
        <title>Cytospora paraplurivora sp. nov. isolated from orchards with fruit tree decline syndrome in Ontario, Canada.</title>
        <authorList>
            <person name="Ilyukhin E."/>
            <person name="Nguyen H.D.T."/>
            <person name="Castle A.J."/>
            <person name="Ellouze W."/>
        </authorList>
    </citation>
    <scope>NUCLEOTIDE SEQUENCE [LARGE SCALE GENOMIC DNA]</scope>
    <source>
        <strain evidence="3 4">FDS-564</strain>
    </source>
</reference>
<proteinExistence type="predicted"/>
<comment type="caution">
    <text evidence="3">The sequence shown here is derived from an EMBL/GenBank/DDBJ whole genome shotgun (WGS) entry which is preliminary data.</text>
</comment>
<dbReference type="EMBL" id="JAJSPL020000050">
    <property type="protein sequence ID" value="KAK7732521.1"/>
    <property type="molecule type" value="Genomic_DNA"/>
</dbReference>
<dbReference type="InterPro" id="IPR013094">
    <property type="entry name" value="AB_hydrolase_3"/>
</dbReference>
<accession>A0AAN9U5V5</accession>
<sequence>MTLTAPPAEVAIIGAGLALGGMHPLHAFVASDGLTLALALHDLNVPSTVYESRSADFDKGGGVMEKFTADNIKITTTTLPDTDLYLEIYSRFISTAKANKDALAVFGLPIQKSGPAAAQVAKRNSSNIIGISPRQRDQTWWNPIAPWTNSADDGKVHDALLKLADYISGLSQARGIYGPFIFSNIASHGQNVLASYGSQDLDFLRAVSAKYGPTGIFQRLQNGGFLNGPTLLYIHGGGYRNAIIRDIHIPLVVRWAKACKARQVILLEYGLTPRYKYPTQLVQAAAALHHLLEVEGLPASEIIIGGDSAGGGIVASLLVHLVKPYPYAIPVNMDGNRFKGVLFISPWVVMSTDQPSYEENTGTDWVPPKLAPENIKNWAPDVGEVWAMMCEAEGAAEVWSSAFPESGRSTVAAKVLVTAGMGELLHDGIVHFATDFIKAKTIVVGMETDIGIVGEIPQVLVRCPDETHVQPGVDLIMKYEKGGSMRAILTWLERL</sequence>
<dbReference type="InterPro" id="IPR050300">
    <property type="entry name" value="GDXG_lipolytic_enzyme"/>
</dbReference>
<dbReference type="PANTHER" id="PTHR48081">
    <property type="entry name" value="AB HYDROLASE SUPERFAMILY PROTEIN C4A8.06C"/>
    <property type="match status" value="1"/>
</dbReference>
<protein>
    <recommendedName>
        <fullName evidence="2">Alpha/beta hydrolase fold-3 domain-containing protein</fullName>
    </recommendedName>
</protein>
<dbReference type="Gene3D" id="3.40.50.1820">
    <property type="entry name" value="alpha/beta hydrolase"/>
    <property type="match status" value="1"/>
</dbReference>